<comment type="caution">
    <text evidence="1">The sequence shown here is derived from an EMBL/GenBank/DDBJ whole genome shotgun (WGS) entry which is preliminary data.</text>
</comment>
<dbReference type="RefSeq" id="WP_121168590.1">
    <property type="nucleotide sequence ID" value="NZ_RAPE01000005.1"/>
</dbReference>
<evidence type="ECO:0000313" key="1">
    <source>
        <dbReference type="EMBL" id="RKF12976.1"/>
    </source>
</evidence>
<proteinExistence type="predicted"/>
<dbReference type="Proteomes" id="UP000281128">
    <property type="component" value="Unassembled WGS sequence"/>
</dbReference>
<sequence>MSDPFEYHESRDAYVLEGPSGDDRYRIVIARGFVNEELGEEADAAARRAWLTRNLPHILGAYTARIEGGWVKEPWDRVLVEEVE</sequence>
<dbReference type="AlphaFoldDB" id="A0A3A8B229"/>
<reference evidence="1 2" key="1">
    <citation type="submission" date="2018-09" db="EMBL/GenBank/DDBJ databases">
        <title>Roseovarius spongiae sp. nov., isolated from a marine sponge.</title>
        <authorList>
            <person name="Zhuang L."/>
            <person name="Luo L."/>
        </authorList>
    </citation>
    <scope>NUCLEOTIDE SEQUENCE [LARGE SCALE GENOMIC DNA]</scope>
    <source>
        <strain evidence="1 2">HN-E21</strain>
    </source>
</reference>
<accession>A0A3A8B229</accession>
<keyword evidence="2" id="KW-1185">Reference proteome</keyword>
<dbReference type="OrthoDB" id="7861194at2"/>
<dbReference type="EMBL" id="RAPE01000005">
    <property type="protein sequence ID" value="RKF12976.1"/>
    <property type="molecule type" value="Genomic_DNA"/>
</dbReference>
<evidence type="ECO:0000313" key="2">
    <source>
        <dbReference type="Proteomes" id="UP000281128"/>
    </source>
</evidence>
<organism evidence="1 2">
    <name type="scientific">Roseovarius spongiae</name>
    <dbReference type="NCBI Taxonomy" id="2320272"/>
    <lineage>
        <taxon>Bacteria</taxon>
        <taxon>Pseudomonadati</taxon>
        <taxon>Pseudomonadota</taxon>
        <taxon>Alphaproteobacteria</taxon>
        <taxon>Rhodobacterales</taxon>
        <taxon>Roseobacteraceae</taxon>
        <taxon>Roseovarius</taxon>
    </lineage>
</organism>
<gene>
    <name evidence="1" type="ORF">D6850_15855</name>
</gene>
<protein>
    <submittedName>
        <fullName evidence="1">Uncharacterized protein</fullName>
    </submittedName>
</protein>
<name>A0A3A8B229_9RHOB</name>